<gene>
    <name evidence="2" type="ORF">ZHAS_00012428</name>
</gene>
<protein>
    <submittedName>
        <fullName evidence="2 3">Uncharacterized protein</fullName>
    </submittedName>
</protein>
<name>A0A084W2V5_ANOSI</name>
<dbReference type="EMBL" id="ATLV01019704">
    <property type="status" value="NOT_ANNOTATED_CDS"/>
    <property type="molecule type" value="Genomic_DNA"/>
</dbReference>
<sequence>MPGRRTTTESSVDTDVVTGITSVPDESDEMPNVGGSEEGGGEEGGDEEGVDEEGGRKRLPKKKVVKGGSS</sequence>
<accession>A0A084W2V5</accession>
<organism evidence="2">
    <name type="scientific">Anopheles sinensis</name>
    <name type="common">Mosquito</name>
    <dbReference type="NCBI Taxonomy" id="74873"/>
    <lineage>
        <taxon>Eukaryota</taxon>
        <taxon>Metazoa</taxon>
        <taxon>Ecdysozoa</taxon>
        <taxon>Arthropoda</taxon>
        <taxon>Hexapoda</taxon>
        <taxon>Insecta</taxon>
        <taxon>Pterygota</taxon>
        <taxon>Neoptera</taxon>
        <taxon>Endopterygota</taxon>
        <taxon>Diptera</taxon>
        <taxon>Nematocera</taxon>
        <taxon>Culicoidea</taxon>
        <taxon>Culicidae</taxon>
        <taxon>Anophelinae</taxon>
        <taxon>Anopheles</taxon>
    </lineage>
</organism>
<feature type="compositionally biased region" description="Acidic residues" evidence="1">
    <location>
        <begin position="39"/>
        <end position="52"/>
    </location>
</feature>
<dbReference type="AlphaFoldDB" id="A0A084W2V5"/>
<reference evidence="2 4" key="1">
    <citation type="journal article" date="2014" name="BMC Genomics">
        <title>Genome sequence of Anopheles sinensis provides insight into genetics basis of mosquito competence for malaria parasites.</title>
        <authorList>
            <person name="Zhou D."/>
            <person name="Zhang D."/>
            <person name="Ding G."/>
            <person name="Shi L."/>
            <person name="Hou Q."/>
            <person name="Ye Y."/>
            <person name="Xu Y."/>
            <person name="Zhou H."/>
            <person name="Xiong C."/>
            <person name="Li S."/>
            <person name="Yu J."/>
            <person name="Hong S."/>
            <person name="Yu X."/>
            <person name="Zou P."/>
            <person name="Chen C."/>
            <person name="Chang X."/>
            <person name="Wang W."/>
            <person name="Lv Y."/>
            <person name="Sun Y."/>
            <person name="Ma L."/>
            <person name="Shen B."/>
            <person name="Zhu C."/>
        </authorList>
    </citation>
    <scope>NUCLEOTIDE SEQUENCE [LARGE SCALE GENOMIC DNA]</scope>
</reference>
<feature type="compositionally biased region" description="Low complexity" evidence="1">
    <location>
        <begin position="8"/>
        <end position="18"/>
    </location>
</feature>
<feature type="region of interest" description="Disordered" evidence="1">
    <location>
        <begin position="1"/>
        <end position="70"/>
    </location>
</feature>
<reference evidence="3" key="2">
    <citation type="submission" date="2020-05" db="UniProtKB">
        <authorList>
            <consortium name="EnsemblMetazoa"/>
        </authorList>
    </citation>
    <scope>IDENTIFICATION</scope>
</reference>
<evidence type="ECO:0000313" key="4">
    <source>
        <dbReference type="Proteomes" id="UP000030765"/>
    </source>
</evidence>
<keyword evidence="4" id="KW-1185">Reference proteome</keyword>
<dbReference type="VEuPathDB" id="VectorBase:ASIC012428"/>
<dbReference type="EMBL" id="KE525278">
    <property type="protein sequence ID" value="KFB44549.1"/>
    <property type="molecule type" value="Genomic_DNA"/>
</dbReference>
<evidence type="ECO:0000313" key="2">
    <source>
        <dbReference type="EMBL" id="KFB44549.1"/>
    </source>
</evidence>
<evidence type="ECO:0000313" key="3">
    <source>
        <dbReference type="EnsemblMetazoa" id="ASIC012428-PA"/>
    </source>
</evidence>
<proteinExistence type="predicted"/>
<dbReference type="EnsemblMetazoa" id="ASIC012428-RA">
    <property type="protein sequence ID" value="ASIC012428-PA"/>
    <property type="gene ID" value="ASIC012428"/>
</dbReference>
<evidence type="ECO:0000256" key="1">
    <source>
        <dbReference type="SAM" id="MobiDB-lite"/>
    </source>
</evidence>
<feature type="compositionally biased region" description="Basic residues" evidence="1">
    <location>
        <begin position="57"/>
        <end position="70"/>
    </location>
</feature>
<dbReference type="Proteomes" id="UP000030765">
    <property type="component" value="Unassembled WGS sequence"/>
</dbReference>